<dbReference type="Proteomes" id="UP000680206">
    <property type="component" value="Unassembled WGS sequence"/>
</dbReference>
<keyword evidence="3" id="KW-1185">Reference proteome</keyword>
<name>A0ABS3S7L6_9ACTN</name>
<accession>A0ABS3S7L6</accession>
<dbReference type="EMBL" id="JAGEPF010000040">
    <property type="protein sequence ID" value="MBO2464997.1"/>
    <property type="molecule type" value="Genomic_DNA"/>
</dbReference>
<reference evidence="2 3" key="1">
    <citation type="submission" date="2021-03" db="EMBL/GenBank/DDBJ databases">
        <title>Actinomadura violae sp. nov., isolated from lichen in Thailand.</title>
        <authorList>
            <person name="Kanchanasin P."/>
            <person name="Saeng-In P."/>
            <person name="Phongsopitanun W."/>
            <person name="Yuki M."/>
            <person name="Kudo T."/>
            <person name="Ohkuma M."/>
            <person name="Tanasupawat S."/>
        </authorList>
    </citation>
    <scope>NUCLEOTIDE SEQUENCE [LARGE SCALE GENOMIC DNA]</scope>
    <source>
        <strain evidence="2 3">LCR2-06</strain>
    </source>
</reference>
<evidence type="ECO:0000313" key="3">
    <source>
        <dbReference type="Proteomes" id="UP000680206"/>
    </source>
</evidence>
<sequence length="187" mass="21535">MDEPQLADGSSTYLAIVTIPHAGHAPYVVMGDREDFVADHVVELLRRHYGKGLVDPVWLAAHPYPRSQTGQSGRWLDWLWEVRSGDPKVIRIGPAPLVRATIRRPDIALDTEYQPYRDVIVRRSMFTDGELIEYTVWNRTSTVSNRFTTHGAYRRFLAQLAVELGPPRPERWGPTHLPWREDPDDQR</sequence>
<gene>
    <name evidence="2" type="ORF">J4709_46270</name>
</gene>
<proteinExistence type="predicted"/>
<evidence type="ECO:0000313" key="2">
    <source>
        <dbReference type="EMBL" id="MBO2464997.1"/>
    </source>
</evidence>
<evidence type="ECO:0000256" key="1">
    <source>
        <dbReference type="SAM" id="MobiDB-lite"/>
    </source>
</evidence>
<comment type="caution">
    <text evidence="2">The sequence shown here is derived from an EMBL/GenBank/DDBJ whole genome shotgun (WGS) entry which is preliminary data.</text>
</comment>
<feature type="region of interest" description="Disordered" evidence="1">
    <location>
        <begin position="167"/>
        <end position="187"/>
    </location>
</feature>
<feature type="compositionally biased region" description="Basic and acidic residues" evidence="1">
    <location>
        <begin position="168"/>
        <end position="187"/>
    </location>
</feature>
<organism evidence="2 3">
    <name type="scientific">Actinomadura violacea</name>
    <dbReference type="NCBI Taxonomy" id="2819934"/>
    <lineage>
        <taxon>Bacteria</taxon>
        <taxon>Bacillati</taxon>
        <taxon>Actinomycetota</taxon>
        <taxon>Actinomycetes</taxon>
        <taxon>Streptosporangiales</taxon>
        <taxon>Thermomonosporaceae</taxon>
        <taxon>Actinomadura</taxon>
    </lineage>
</organism>
<protein>
    <submittedName>
        <fullName evidence="2">Uncharacterized protein</fullName>
    </submittedName>
</protein>
<dbReference type="RefSeq" id="WP_208251860.1">
    <property type="nucleotide sequence ID" value="NZ_JAGEPF010000040.1"/>
</dbReference>